<feature type="transmembrane region" description="Helical" evidence="1">
    <location>
        <begin position="784"/>
        <end position="804"/>
    </location>
</feature>
<keyword evidence="1" id="KW-0472">Membrane</keyword>
<gene>
    <name evidence="2" type="ORF">D4L85_29980</name>
</gene>
<feature type="transmembrane region" description="Helical" evidence="1">
    <location>
        <begin position="285"/>
        <end position="304"/>
    </location>
</feature>
<dbReference type="EMBL" id="CP032382">
    <property type="protein sequence ID" value="AYB34552.1"/>
    <property type="molecule type" value="Genomic_DNA"/>
</dbReference>
<feature type="transmembrane region" description="Helical" evidence="1">
    <location>
        <begin position="12"/>
        <end position="32"/>
    </location>
</feature>
<name>A0A385SUL4_9BACT</name>
<dbReference type="Proteomes" id="UP000266183">
    <property type="component" value="Chromosome"/>
</dbReference>
<feature type="transmembrane region" description="Helical" evidence="1">
    <location>
        <begin position="704"/>
        <end position="725"/>
    </location>
</feature>
<keyword evidence="1" id="KW-1133">Transmembrane helix</keyword>
<reference evidence="3" key="1">
    <citation type="submission" date="2018-09" db="EMBL/GenBank/DDBJ databases">
        <title>Chryseolinea sp. KIS68-18 isolated from soil.</title>
        <authorList>
            <person name="Weon H.-Y."/>
            <person name="Kwon S.-W."/>
            <person name="Lee S.A."/>
        </authorList>
    </citation>
    <scope>NUCLEOTIDE SEQUENCE [LARGE SCALE GENOMIC DNA]</scope>
    <source>
        <strain evidence="3">KIS68-18</strain>
    </source>
</reference>
<feature type="transmembrane region" description="Helical" evidence="1">
    <location>
        <begin position="731"/>
        <end position="753"/>
    </location>
</feature>
<protein>
    <submittedName>
        <fullName evidence="2">Uncharacterized protein</fullName>
    </submittedName>
</protein>
<keyword evidence="3" id="KW-1185">Reference proteome</keyword>
<evidence type="ECO:0000313" key="3">
    <source>
        <dbReference type="Proteomes" id="UP000266183"/>
    </source>
</evidence>
<organism evidence="2 3">
    <name type="scientific">Chryseolinea soli</name>
    <dbReference type="NCBI Taxonomy" id="2321403"/>
    <lineage>
        <taxon>Bacteria</taxon>
        <taxon>Pseudomonadati</taxon>
        <taxon>Bacteroidota</taxon>
        <taxon>Cytophagia</taxon>
        <taxon>Cytophagales</taxon>
        <taxon>Fulvivirgaceae</taxon>
        <taxon>Chryseolinea</taxon>
    </lineage>
</organism>
<feature type="transmembrane region" description="Helical" evidence="1">
    <location>
        <begin position="595"/>
        <end position="623"/>
    </location>
</feature>
<dbReference type="OrthoDB" id="1113021at2"/>
<accession>A0A385SUL4</accession>
<evidence type="ECO:0000313" key="2">
    <source>
        <dbReference type="EMBL" id="AYB34552.1"/>
    </source>
</evidence>
<feature type="transmembrane region" description="Helical" evidence="1">
    <location>
        <begin position="1298"/>
        <end position="1317"/>
    </location>
</feature>
<evidence type="ECO:0000256" key="1">
    <source>
        <dbReference type="SAM" id="Phobius"/>
    </source>
</evidence>
<proteinExistence type="predicted"/>
<feature type="transmembrane region" description="Helical" evidence="1">
    <location>
        <begin position="677"/>
        <end position="695"/>
    </location>
</feature>
<sequence length="1324" mass="153290">MKFPSLSRKFWVAITTLLVIGGLFAYYLMVYVHGREEKLREEKYRALARYGENMVAMRSDYAKTIVRSWSRAKEYLEGKKNIPNDSVTKIVQRDLDKVTYEGYLKDADIDVRMHNHFERIYFIYPNAHPDRHGVFSLPMDHFAYRPDQFDEFFIIKRYDHALHQDEKTAPQSANEAYQTLENRIDLRNVDSLMVTRKGIFTSRFGDIELADTKYKLFVHTIEFQEGENWMLCGLIKADTFNEQTREVDPLIITSAILIMLFLLMAMPILKLLVMNAIERLNILNVWFAGFSIVFGSAVLFLMIWTGSDNLQSNEAVDRDLTGLSNTIKQRFQNELDSIYGVLNSVKDNLTGKLTQDYMEADSTEKKRFVFGDVLHEQKRRGVRDLGVGQAFLKKTVRKYPYFNYILYINDHGQPIITLTTQDQESNYPMPNLRSRKYFSRVLEDSLWYLPGTGKIKKGVEPKLFTLQSIQSWTDHSPEAGIGIAHSTMASTSVLAMSTRLHSVMDPILPPGYGFCIIDETGEVWFHANTLKNHQENLLLEVDHREKLAAAIQGRTTIHFSTDYEGNQQRMYTQPIDDVPLHLVVFHNKDDQRSPVVLTIFFAFSFLCVLFFSLGLQLLVLFLCDYKTSRLNKRRFFLRWLLPLRERSEKYKRVIVVQGAVMLFSLVLLWWAGDLAVGVTFVSLPMMLLVFYWVVFHERDGWKRYVFPACSVILILLLDWSSFSYWDNSWETFLLQVVFALVLTGSYFASEFIVQRWFYADVREPYGAGPSPHFMRDMLTYPGNYSTQLMMWVVLVSIIPVTYFYRTAHFEEAVIWTRYQQLTAAEANFKRTKAFDVTLAPFGDPEVRAKIDSLGNYLPYSSTPVNDEHDSNSAFQKLLFQYWPRLTSALGMSSTGAFKQANDEKWEWSMSDKKEVGIEFRNDPRKGRYEEQYLSTTIKDFNPVCGEYGLFIFLLVVLSFFLVGRIISFSVKYIFGLGWIPGKQRLGGLPFKIRNVPRLFVVGLPQSSKHEFISRVIANADVFDCQQGPDAWVPSEGKPVKVIRHFEFAVNDHAFNQKKLDLLQKLLAGKSNQIIITSTIQPTVILEVYRHKIKDLQKVPADKSEDDKRSEYKAALRNWKNMLSEFEVCYKSIRPSQKLSPTPSLVDRELKACYYLRTLEKRKYITHGGHDEEDFILRVEETAEPYYHAVWNSLSKIEKYFLFDLAKDGFVNLKNQKLIRGLMQKGVIEMKDSLRLMNQSFNNFILNVFKEDEELDMEKEVSRNGTWHSIRLVLVMVLLGIVVFVALAQKELFDNLNTFLLALSGALALLSKFGGLFGPGAKSKE</sequence>
<feature type="transmembrane region" description="Helical" evidence="1">
    <location>
        <begin position="250"/>
        <end position="273"/>
    </location>
</feature>
<keyword evidence="1" id="KW-0812">Transmembrane</keyword>
<feature type="transmembrane region" description="Helical" evidence="1">
    <location>
        <begin position="947"/>
        <end position="974"/>
    </location>
</feature>
<dbReference type="KEGG" id="chk:D4L85_29980"/>
<dbReference type="RefSeq" id="WP_119757811.1">
    <property type="nucleotide sequence ID" value="NZ_CP032382.1"/>
</dbReference>
<feature type="transmembrane region" description="Helical" evidence="1">
    <location>
        <begin position="653"/>
        <end position="671"/>
    </location>
</feature>
<feature type="transmembrane region" description="Helical" evidence="1">
    <location>
        <begin position="1268"/>
        <end position="1286"/>
    </location>
</feature>